<dbReference type="AlphaFoldDB" id="A0A9P0HNK5"/>
<organism evidence="5 6">
    <name type="scientific">Nezara viridula</name>
    <name type="common">Southern green stink bug</name>
    <name type="synonym">Cimex viridulus</name>
    <dbReference type="NCBI Taxonomy" id="85310"/>
    <lineage>
        <taxon>Eukaryota</taxon>
        <taxon>Metazoa</taxon>
        <taxon>Ecdysozoa</taxon>
        <taxon>Arthropoda</taxon>
        <taxon>Hexapoda</taxon>
        <taxon>Insecta</taxon>
        <taxon>Pterygota</taxon>
        <taxon>Neoptera</taxon>
        <taxon>Paraneoptera</taxon>
        <taxon>Hemiptera</taxon>
        <taxon>Heteroptera</taxon>
        <taxon>Panheteroptera</taxon>
        <taxon>Pentatomomorpha</taxon>
        <taxon>Pentatomoidea</taxon>
        <taxon>Pentatomidae</taxon>
        <taxon>Pentatominae</taxon>
        <taxon>Nezara</taxon>
    </lineage>
</organism>
<dbReference type="OrthoDB" id="6603163at2759"/>
<evidence type="ECO:0000256" key="3">
    <source>
        <dbReference type="PROSITE-ProRule" id="PRU00023"/>
    </source>
</evidence>
<reference evidence="5" key="1">
    <citation type="submission" date="2022-01" db="EMBL/GenBank/DDBJ databases">
        <authorList>
            <person name="King R."/>
        </authorList>
    </citation>
    <scope>NUCLEOTIDE SEQUENCE</scope>
</reference>
<evidence type="ECO:0000256" key="4">
    <source>
        <dbReference type="SAM" id="MobiDB-lite"/>
    </source>
</evidence>
<proteinExistence type="predicted"/>
<keyword evidence="6" id="KW-1185">Reference proteome</keyword>
<feature type="repeat" description="ANK" evidence="3">
    <location>
        <begin position="173"/>
        <end position="205"/>
    </location>
</feature>
<gene>
    <name evidence="5" type="ORF">NEZAVI_LOCUS13286</name>
</gene>
<dbReference type="PANTHER" id="PTHR24171">
    <property type="entry name" value="ANKYRIN REPEAT DOMAIN-CONTAINING PROTEIN 39-RELATED"/>
    <property type="match status" value="1"/>
</dbReference>
<dbReference type="EMBL" id="OV725082">
    <property type="protein sequence ID" value="CAH1404977.1"/>
    <property type="molecule type" value="Genomic_DNA"/>
</dbReference>
<dbReference type="SMART" id="SM00248">
    <property type="entry name" value="ANK"/>
    <property type="match status" value="4"/>
</dbReference>
<feature type="repeat" description="ANK" evidence="3">
    <location>
        <begin position="206"/>
        <end position="238"/>
    </location>
</feature>
<protein>
    <submittedName>
        <fullName evidence="5">Uncharacterized protein</fullName>
    </submittedName>
</protein>
<evidence type="ECO:0000313" key="5">
    <source>
        <dbReference type="EMBL" id="CAH1404977.1"/>
    </source>
</evidence>
<keyword evidence="1" id="KW-0677">Repeat</keyword>
<feature type="repeat" description="ANK" evidence="3">
    <location>
        <begin position="140"/>
        <end position="172"/>
    </location>
</feature>
<keyword evidence="2 3" id="KW-0040">ANK repeat</keyword>
<feature type="repeat" description="ANK" evidence="3">
    <location>
        <begin position="239"/>
        <end position="271"/>
    </location>
</feature>
<evidence type="ECO:0000256" key="1">
    <source>
        <dbReference type="ARBA" id="ARBA00022737"/>
    </source>
</evidence>
<accession>A0A9P0HNK5</accession>
<dbReference type="InterPro" id="IPR036770">
    <property type="entry name" value="Ankyrin_rpt-contain_sf"/>
</dbReference>
<sequence length="317" mass="35082">MATNKPKRNFFRRKGGHRRNEESSSEEFFNMVKRQLDKTILTERYREAQRLKCEALLEGLAISSLPLSVLHLLGPSSDCGCGCESAENSGNDGEEVSDKPYGPLNQVETDLELICEHFVLPDNIPIDAMRKTLAEPDEIGGDPPFHIAIYDEDIDVVRAMLNFGVDVNCKGAYGQTPILTATIVGSIPILELLVEKGGDLTMVNYNKSSALHIAVLQEWPKTTRWLLNKGLDINALDSTLSTPLHLAAFDGNIPMVKLLIGRGAKIDIRNEDGHTPFEIARAIGTPHHKIIAGILRSRTPKNFYAQKQESVNLSLDK</sequence>
<dbReference type="InterPro" id="IPR002110">
    <property type="entry name" value="Ankyrin_rpt"/>
</dbReference>
<feature type="region of interest" description="Disordered" evidence="4">
    <location>
        <begin position="1"/>
        <end position="24"/>
    </location>
</feature>
<evidence type="ECO:0000256" key="2">
    <source>
        <dbReference type="ARBA" id="ARBA00023043"/>
    </source>
</evidence>
<dbReference type="PANTHER" id="PTHR24171:SF9">
    <property type="entry name" value="ANKYRIN REPEAT DOMAIN-CONTAINING PROTEIN 39"/>
    <property type="match status" value="1"/>
</dbReference>
<dbReference type="Gene3D" id="1.25.40.20">
    <property type="entry name" value="Ankyrin repeat-containing domain"/>
    <property type="match status" value="2"/>
</dbReference>
<dbReference type="Pfam" id="PF12796">
    <property type="entry name" value="Ank_2"/>
    <property type="match status" value="1"/>
</dbReference>
<dbReference type="PROSITE" id="PS50297">
    <property type="entry name" value="ANK_REP_REGION"/>
    <property type="match status" value="3"/>
</dbReference>
<feature type="compositionally biased region" description="Basic residues" evidence="4">
    <location>
        <begin position="1"/>
        <end position="17"/>
    </location>
</feature>
<name>A0A9P0HNK5_NEZVI</name>
<evidence type="ECO:0000313" key="6">
    <source>
        <dbReference type="Proteomes" id="UP001152798"/>
    </source>
</evidence>
<dbReference type="Pfam" id="PF00023">
    <property type="entry name" value="Ank"/>
    <property type="match status" value="1"/>
</dbReference>
<dbReference type="SUPFAM" id="SSF48403">
    <property type="entry name" value="Ankyrin repeat"/>
    <property type="match status" value="1"/>
</dbReference>
<dbReference type="PROSITE" id="PS50088">
    <property type="entry name" value="ANK_REPEAT"/>
    <property type="match status" value="4"/>
</dbReference>
<dbReference type="Proteomes" id="UP001152798">
    <property type="component" value="Chromosome 6"/>
</dbReference>